<dbReference type="Pfam" id="PF07501">
    <property type="entry name" value="G5"/>
    <property type="match status" value="1"/>
</dbReference>
<feature type="compositionally biased region" description="Basic and acidic residues" evidence="2">
    <location>
        <begin position="230"/>
        <end position="242"/>
    </location>
</feature>
<keyword evidence="1" id="KW-0732">Signal</keyword>
<dbReference type="RefSeq" id="WP_354220483.1">
    <property type="nucleotide sequence ID" value="NZ_JBEPMX010000009.1"/>
</dbReference>
<dbReference type="InterPro" id="IPR059180">
    <property type="entry name" value="3D_YorM"/>
</dbReference>
<dbReference type="InterPro" id="IPR036908">
    <property type="entry name" value="RlpA-like_sf"/>
</dbReference>
<feature type="domain" description="G5" evidence="4">
    <location>
        <begin position="211"/>
        <end position="291"/>
    </location>
</feature>
<feature type="transmembrane region" description="Helical" evidence="3">
    <location>
        <begin position="21"/>
        <end position="39"/>
    </location>
</feature>
<evidence type="ECO:0000259" key="4">
    <source>
        <dbReference type="PROSITE" id="PS51109"/>
    </source>
</evidence>
<dbReference type="InterPro" id="IPR051933">
    <property type="entry name" value="Resuscitation_pf_RpfB"/>
</dbReference>
<keyword evidence="3" id="KW-0812">Transmembrane</keyword>
<dbReference type="PANTHER" id="PTHR39160:SF4">
    <property type="entry name" value="RESUSCITATION-PROMOTING FACTOR RPFB"/>
    <property type="match status" value="1"/>
</dbReference>
<dbReference type="Gene3D" id="2.40.40.10">
    <property type="entry name" value="RlpA-like domain"/>
    <property type="match status" value="1"/>
</dbReference>
<dbReference type="PANTHER" id="PTHR39160">
    <property type="entry name" value="CELL WALL-BINDING PROTEIN YOCH"/>
    <property type="match status" value="1"/>
</dbReference>
<dbReference type="Proteomes" id="UP001549167">
    <property type="component" value="Unassembled WGS sequence"/>
</dbReference>
<name>A0ABV2KW16_9BACI</name>
<keyword evidence="3" id="KW-1133">Transmembrane helix</keyword>
<dbReference type="EMBL" id="JBEPMX010000009">
    <property type="protein sequence ID" value="MET3683772.1"/>
    <property type="molecule type" value="Genomic_DNA"/>
</dbReference>
<evidence type="ECO:0000256" key="3">
    <source>
        <dbReference type="SAM" id="Phobius"/>
    </source>
</evidence>
<evidence type="ECO:0000256" key="2">
    <source>
        <dbReference type="SAM" id="MobiDB-lite"/>
    </source>
</evidence>
<proteinExistence type="predicted"/>
<keyword evidence="6" id="KW-1185">Reference proteome</keyword>
<dbReference type="Pfam" id="PF03990">
    <property type="entry name" value="DUF348"/>
    <property type="match status" value="3"/>
</dbReference>
<dbReference type="PROSITE" id="PS51109">
    <property type="entry name" value="G5"/>
    <property type="match status" value="1"/>
</dbReference>
<reference evidence="5 6" key="1">
    <citation type="submission" date="2024-06" db="EMBL/GenBank/DDBJ databases">
        <title>Genomic Encyclopedia of Type Strains, Phase IV (KMG-IV): sequencing the most valuable type-strain genomes for metagenomic binning, comparative biology and taxonomic classification.</title>
        <authorList>
            <person name="Goeker M."/>
        </authorList>
    </citation>
    <scope>NUCLEOTIDE SEQUENCE [LARGE SCALE GENOMIC DNA]</scope>
    <source>
        <strain evidence="5 6">DSM 23520</strain>
    </source>
</reference>
<dbReference type="InterPro" id="IPR010611">
    <property type="entry name" value="3D_dom"/>
</dbReference>
<dbReference type="Pfam" id="PF06725">
    <property type="entry name" value="3D"/>
    <property type="match status" value="1"/>
</dbReference>
<keyword evidence="3" id="KW-0472">Membrane</keyword>
<dbReference type="InterPro" id="IPR007137">
    <property type="entry name" value="DUF348"/>
</dbReference>
<dbReference type="SMART" id="SM01208">
    <property type="entry name" value="G5"/>
    <property type="match status" value="1"/>
</dbReference>
<evidence type="ECO:0000313" key="6">
    <source>
        <dbReference type="Proteomes" id="UP001549167"/>
    </source>
</evidence>
<dbReference type="SUPFAM" id="SSF50685">
    <property type="entry name" value="Barwin-like endoglucanases"/>
    <property type="match status" value="1"/>
</dbReference>
<sequence length="405" mass="44975">MASIEQANGSVKRFTTPKSMTIMFLAVVVAFFSVAMFISDSMKAEVTVSINGEEETVVTTAETVEDLMAELDIEVGKHDELSRSLNASVEEGMQITYNETDQVHVTINNETSEYYTTEDTVQAFLNDQDIELSQHDRMTVDESDRIENNMHIAIDRAVEVTINDGGETKTVMEPNKTVQKLLAEQDIKLDDNDRINVEPTQKIKDNRSIEIVRVSTEYETVEKDVPYETETREDDSMMRGESKVVQSGQEGKKVEEYKITKENGEEVSRELVDEKVVEESENRVVAEGTKSQQVQLASSSSSSGGFQTFTATKYTADCSGCSGITATGVDVRNTIYYNGMRVIAVDPSVIPLYSTVEVKYPSGSFKAIALDTGGAINGRKIDILTNSTSDAYRWGRRSVQVRVLD</sequence>
<evidence type="ECO:0000256" key="1">
    <source>
        <dbReference type="ARBA" id="ARBA00022729"/>
    </source>
</evidence>
<gene>
    <name evidence="5" type="ORF">ABID56_001882</name>
</gene>
<evidence type="ECO:0000313" key="5">
    <source>
        <dbReference type="EMBL" id="MET3683772.1"/>
    </source>
</evidence>
<accession>A0ABV2KW16</accession>
<comment type="caution">
    <text evidence="5">The sequence shown here is derived from an EMBL/GenBank/DDBJ whole genome shotgun (WGS) entry which is preliminary data.</text>
</comment>
<feature type="region of interest" description="Disordered" evidence="2">
    <location>
        <begin position="230"/>
        <end position="249"/>
    </location>
</feature>
<dbReference type="CDD" id="cd14667">
    <property type="entry name" value="3D_containing_proteins"/>
    <property type="match status" value="1"/>
</dbReference>
<dbReference type="Gene3D" id="2.20.230.10">
    <property type="entry name" value="Resuscitation-promoting factor rpfb"/>
    <property type="match status" value="1"/>
</dbReference>
<protein>
    <submittedName>
        <fullName evidence="5">Uncharacterized protein YabE (DUF348 family)</fullName>
    </submittedName>
</protein>
<organism evidence="5 6">
    <name type="scientific">Alkalibacillus flavidus</name>
    <dbReference type="NCBI Taxonomy" id="546021"/>
    <lineage>
        <taxon>Bacteria</taxon>
        <taxon>Bacillati</taxon>
        <taxon>Bacillota</taxon>
        <taxon>Bacilli</taxon>
        <taxon>Bacillales</taxon>
        <taxon>Bacillaceae</taxon>
        <taxon>Alkalibacillus</taxon>
    </lineage>
</organism>
<dbReference type="InterPro" id="IPR011098">
    <property type="entry name" value="G5_dom"/>
</dbReference>